<dbReference type="Gramene" id="OPUNC09G06060.1">
    <property type="protein sequence ID" value="OPUNC09G06060.1"/>
    <property type="gene ID" value="OPUNC09G06060"/>
</dbReference>
<proteinExistence type="predicted"/>
<evidence type="ECO:0000313" key="1">
    <source>
        <dbReference type="EnsemblPlants" id="OPUNC09G06060.1"/>
    </source>
</evidence>
<evidence type="ECO:0000313" key="2">
    <source>
        <dbReference type="Proteomes" id="UP000026962"/>
    </source>
</evidence>
<dbReference type="EnsemblPlants" id="OPUNC09G06060.1">
    <property type="protein sequence ID" value="OPUNC09G06060.1"/>
    <property type="gene ID" value="OPUNC09G06060"/>
</dbReference>
<sequence length="124" mass="14243">MPEATPDELDCGASPLRFLARRRRAAAAAIEFRRVHHHSAPLATHLFHRPHLASTYELRRRRRWGFDERRDRAIAGHIAGRSTIRTPEKRSSGDYWMEQYLELQCVEVADDGLQVSKKPSLGIS</sequence>
<accession>A0A0E0M0A0</accession>
<dbReference type="HOGENOM" id="CLU_2007674_0_0_1"/>
<name>A0A0E0M0A0_ORYPU</name>
<protein>
    <submittedName>
        <fullName evidence="1">Uncharacterized protein</fullName>
    </submittedName>
</protein>
<dbReference type="AlphaFoldDB" id="A0A0E0M0A0"/>
<reference evidence="1" key="1">
    <citation type="submission" date="2015-04" db="UniProtKB">
        <authorList>
            <consortium name="EnsemblPlants"/>
        </authorList>
    </citation>
    <scope>IDENTIFICATION</scope>
</reference>
<reference evidence="1" key="2">
    <citation type="submission" date="2018-05" db="EMBL/GenBank/DDBJ databases">
        <title>OpunRS2 (Oryza punctata Reference Sequence Version 2).</title>
        <authorList>
            <person name="Zhang J."/>
            <person name="Kudrna D."/>
            <person name="Lee S."/>
            <person name="Talag J."/>
            <person name="Welchert J."/>
            <person name="Wing R.A."/>
        </authorList>
    </citation>
    <scope>NUCLEOTIDE SEQUENCE [LARGE SCALE GENOMIC DNA]</scope>
</reference>
<dbReference type="Proteomes" id="UP000026962">
    <property type="component" value="Chromosome 9"/>
</dbReference>
<keyword evidence="2" id="KW-1185">Reference proteome</keyword>
<organism evidence="1">
    <name type="scientific">Oryza punctata</name>
    <name type="common">Red rice</name>
    <dbReference type="NCBI Taxonomy" id="4537"/>
    <lineage>
        <taxon>Eukaryota</taxon>
        <taxon>Viridiplantae</taxon>
        <taxon>Streptophyta</taxon>
        <taxon>Embryophyta</taxon>
        <taxon>Tracheophyta</taxon>
        <taxon>Spermatophyta</taxon>
        <taxon>Magnoliopsida</taxon>
        <taxon>Liliopsida</taxon>
        <taxon>Poales</taxon>
        <taxon>Poaceae</taxon>
        <taxon>BOP clade</taxon>
        <taxon>Oryzoideae</taxon>
        <taxon>Oryzeae</taxon>
        <taxon>Oryzinae</taxon>
        <taxon>Oryza</taxon>
    </lineage>
</organism>